<dbReference type="AlphaFoldDB" id="A0A067CYX9"/>
<feature type="compositionally biased region" description="Acidic residues" evidence="1">
    <location>
        <begin position="791"/>
        <end position="800"/>
    </location>
</feature>
<dbReference type="InterPro" id="IPR009057">
    <property type="entry name" value="Homeodomain-like_sf"/>
</dbReference>
<feature type="region of interest" description="Disordered" evidence="1">
    <location>
        <begin position="588"/>
        <end position="657"/>
    </location>
</feature>
<reference evidence="3 4" key="1">
    <citation type="journal article" date="2013" name="PLoS Genet.">
        <title>Distinctive expansion of potential virulence genes in the genome of the oomycete fish pathogen Saprolegnia parasitica.</title>
        <authorList>
            <person name="Jiang R.H."/>
            <person name="de Bruijn I."/>
            <person name="Haas B.J."/>
            <person name="Belmonte R."/>
            <person name="Lobach L."/>
            <person name="Christie J."/>
            <person name="van den Ackerveken G."/>
            <person name="Bottin A."/>
            <person name="Bulone V."/>
            <person name="Diaz-Moreno S.M."/>
            <person name="Dumas B."/>
            <person name="Fan L."/>
            <person name="Gaulin E."/>
            <person name="Govers F."/>
            <person name="Grenville-Briggs L.J."/>
            <person name="Horner N.R."/>
            <person name="Levin J.Z."/>
            <person name="Mammella M."/>
            <person name="Meijer H.J."/>
            <person name="Morris P."/>
            <person name="Nusbaum C."/>
            <person name="Oome S."/>
            <person name="Phillips A.J."/>
            <person name="van Rooyen D."/>
            <person name="Rzeszutek E."/>
            <person name="Saraiva M."/>
            <person name="Secombes C.J."/>
            <person name="Seidl M.F."/>
            <person name="Snel B."/>
            <person name="Stassen J.H."/>
            <person name="Sykes S."/>
            <person name="Tripathy S."/>
            <person name="van den Berg H."/>
            <person name="Vega-Arreguin J.C."/>
            <person name="Wawra S."/>
            <person name="Young S.K."/>
            <person name="Zeng Q."/>
            <person name="Dieguez-Uribeondo J."/>
            <person name="Russ C."/>
            <person name="Tyler B.M."/>
            <person name="van West P."/>
        </authorList>
    </citation>
    <scope>NUCLEOTIDE SEQUENCE [LARGE SCALE GENOMIC DNA]</scope>
    <source>
        <strain evidence="3 4">CBS 223.65</strain>
    </source>
</reference>
<dbReference type="RefSeq" id="XP_012197582.1">
    <property type="nucleotide sequence ID" value="XM_012342192.1"/>
</dbReference>
<dbReference type="EMBL" id="KK583197">
    <property type="protein sequence ID" value="KDO31696.1"/>
    <property type="molecule type" value="Genomic_DNA"/>
</dbReference>
<evidence type="ECO:0000313" key="3">
    <source>
        <dbReference type="EMBL" id="KDO31696.1"/>
    </source>
</evidence>
<name>A0A067CYX9_SAPPC</name>
<feature type="domain" description="Myb-like" evidence="2">
    <location>
        <begin position="829"/>
        <end position="886"/>
    </location>
</feature>
<feature type="region of interest" description="Disordered" evidence="1">
    <location>
        <begin position="745"/>
        <end position="803"/>
    </location>
</feature>
<dbReference type="Proteomes" id="UP000030745">
    <property type="component" value="Unassembled WGS sequence"/>
</dbReference>
<gene>
    <name evidence="3" type="ORF">SPRG_03614</name>
</gene>
<dbReference type="InterPro" id="IPR001005">
    <property type="entry name" value="SANT/Myb"/>
</dbReference>
<dbReference type="GeneID" id="24126106"/>
<feature type="compositionally biased region" description="Basic residues" evidence="1">
    <location>
        <begin position="646"/>
        <end position="657"/>
    </location>
</feature>
<evidence type="ECO:0000313" key="4">
    <source>
        <dbReference type="Proteomes" id="UP000030745"/>
    </source>
</evidence>
<dbReference type="SUPFAM" id="SSF46689">
    <property type="entry name" value="Homeodomain-like"/>
    <property type="match status" value="1"/>
</dbReference>
<sequence>MERQPYTGPRLGSWSAFPQWKAGFMAAMASVHLSQYFLKPQFEDLLLVSPALVQRLRDEAERAEPIVAPMLNGTKREMATHDRMLRVHARLEEAIQNEVACHRAEAEHRARLYLISALDTALVDIMQAAPTVFDAWLFLHVKSLMPNLTQQVHDVSELLERSTDDVAPLEGPMDKSLQDLLAMRGAADSNAWFHAIVNRLKVTLSTHAGADDTSCIHAPSFLPSHTFERMPRAAHAPPGASLMRHPLQPLGSPLRLQRYRTLRTSPAVGNARASSKKESPQHSFLHVPAKLLHYKTQIENVVETHRVVAQRTKALTKLMAAHGHNWAAILAEGHATKVLLPCRTSKSLQRNKIRMIAYAGPRLGDAAEIAAWTTQFLDAAAAIGLDKYFTIGDYTDASAALRVSQAKHHLIASKAEAMEPEVPSGLSASAHRHATQVRRTRVQDRIDAALAKEALAIGARDRRAAERYLLSAVDPRWHATLKAECGPYAKWKRLLAMRSTTSPHIPALLDAMSITMHTDEDWGTFSRRLNGPVTTYIDSIIAAGVAAAQDDAEAIAYSRSVGDKLRYHNTVQWSYESFQQDLQAQWTSRTETRDEDDENALLYGGGAYSSTDDADGRDATTVVVHDTEDEPMSNDAASSPRDSPTHRRAKKQKKKKKKKTAKLYCTYCHSKKHSDASCFYLAIAYRDKIVREGYTRPHGVPIPQLSDDLVESKRRFCTYCHSTKHNDIACPQLFDDVHSGSVRTGYADPDGQLMPTPARVKADESEQTPDTIEPKKELIAASLVPPTAQDEMTEDVEPSEDDHQANVAMDVEEEDDEDDEDDDVVITHVLEARSNKWSAAECLHLVALVDELGSAWGTVVSRGITEKTLLPSRTPCAVRDQYARLVQRGLAKKAAAARPATRGGKFTPAELAFLRTTYAKYGNRFGAIHSNGQAQGLFVSRTVADIKNKIYRKRAAWAATEYLTSSE</sequence>
<dbReference type="PROSITE" id="PS50090">
    <property type="entry name" value="MYB_LIKE"/>
    <property type="match status" value="1"/>
</dbReference>
<proteinExistence type="predicted"/>
<dbReference type="OMA" id="ENVVETH"/>
<evidence type="ECO:0000256" key="1">
    <source>
        <dbReference type="SAM" id="MobiDB-lite"/>
    </source>
</evidence>
<evidence type="ECO:0000259" key="2">
    <source>
        <dbReference type="PROSITE" id="PS50090"/>
    </source>
</evidence>
<protein>
    <recommendedName>
        <fullName evidence="2">Myb-like domain-containing protein</fullName>
    </recommendedName>
</protein>
<dbReference type="KEGG" id="spar:SPRG_03614"/>
<dbReference type="OrthoDB" id="10441539at2759"/>
<accession>A0A067CYX9</accession>
<organism evidence="3 4">
    <name type="scientific">Saprolegnia parasitica (strain CBS 223.65)</name>
    <dbReference type="NCBI Taxonomy" id="695850"/>
    <lineage>
        <taxon>Eukaryota</taxon>
        <taxon>Sar</taxon>
        <taxon>Stramenopiles</taxon>
        <taxon>Oomycota</taxon>
        <taxon>Saprolegniomycetes</taxon>
        <taxon>Saprolegniales</taxon>
        <taxon>Saprolegniaceae</taxon>
        <taxon>Saprolegnia</taxon>
    </lineage>
</organism>
<keyword evidence="4" id="KW-1185">Reference proteome</keyword>
<dbReference type="VEuPathDB" id="FungiDB:SPRG_03614"/>